<evidence type="ECO:0000256" key="1">
    <source>
        <dbReference type="ARBA" id="ARBA00004339"/>
    </source>
</evidence>
<dbReference type="NCBIfam" id="NF008112">
    <property type="entry name" value="PRK10859.1"/>
    <property type="match status" value="1"/>
</dbReference>
<evidence type="ECO:0000256" key="2">
    <source>
        <dbReference type="ARBA" id="ARBA00022729"/>
    </source>
</evidence>
<dbReference type="SUPFAM" id="SSF53955">
    <property type="entry name" value="Lysozyme-like"/>
    <property type="match status" value="1"/>
</dbReference>
<evidence type="ECO:0000256" key="3">
    <source>
        <dbReference type="ARBA" id="ARBA00023237"/>
    </source>
</evidence>
<keyword evidence="3" id="KW-0998">Cell outer membrane</keyword>
<comment type="subcellular location">
    <subcellularLocation>
        <location evidence="1">Cell outer membrane</location>
        <topology evidence="1">Peripheral membrane protein</topology>
    </subcellularLocation>
</comment>
<dbReference type="Gene3D" id="3.40.190.10">
    <property type="entry name" value="Periplasmic binding protein-like II"/>
    <property type="match status" value="2"/>
</dbReference>
<keyword evidence="2" id="KW-0732">Signal</keyword>
<dbReference type="InterPro" id="IPR008258">
    <property type="entry name" value="Transglycosylase_SLT_dom_1"/>
</dbReference>
<dbReference type="CDD" id="cd13403">
    <property type="entry name" value="MLTF-like"/>
    <property type="match status" value="1"/>
</dbReference>
<dbReference type="Pfam" id="PF00497">
    <property type="entry name" value="SBP_bac_3"/>
    <property type="match status" value="1"/>
</dbReference>
<gene>
    <name evidence="5" type="ORF">MNBD_GAMMA06-2235</name>
</gene>
<keyword evidence="3" id="KW-0472">Membrane</keyword>
<dbReference type="AlphaFoldDB" id="A0A3B0WA22"/>
<name>A0A3B0WA22_9ZZZZ</name>
<evidence type="ECO:0000313" key="5">
    <source>
        <dbReference type="EMBL" id="VAW52131.1"/>
    </source>
</evidence>
<feature type="domain" description="Solute-binding protein family 3/N-terminal" evidence="4">
    <location>
        <begin position="61"/>
        <end position="281"/>
    </location>
</feature>
<dbReference type="PANTHER" id="PTHR35936:SF32">
    <property type="entry name" value="MEMBRANE-BOUND LYTIC MUREIN TRANSGLYCOSYLASE F"/>
    <property type="match status" value="1"/>
</dbReference>
<protein>
    <submittedName>
        <fullName evidence="5">Membrane-bound lytic murein transglycosylase F</fullName>
    </submittedName>
</protein>
<evidence type="ECO:0000259" key="4">
    <source>
        <dbReference type="SMART" id="SM00062"/>
    </source>
</evidence>
<dbReference type="Pfam" id="PF01464">
    <property type="entry name" value="SLT"/>
    <property type="match status" value="1"/>
</dbReference>
<dbReference type="InterPro" id="IPR023346">
    <property type="entry name" value="Lysozyme-like_dom_sf"/>
</dbReference>
<reference evidence="5" key="1">
    <citation type="submission" date="2018-06" db="EMBL/GenBank/DDBJ databases">
        <authorList>
            <person name="Zhirakovskaya E."/>
        </authorList>
    </citation>
    <scope>NUCLEOTIDE SEQUENCE</scope>
</reference>
<dbReference type="PANTHER" id="PTHR35936">
    <property type="entry name" value="MEMBRANE-BOUND LYTIC MUREIN TRANSGLYCOSYLASE F"/>
    <property type="match status" value="1"/>
</dbReference>
<dbReference type="SMART" id="SM00062">
    <property type="entry name" value="PBPb"/>
    <property type="match status" value="1"/>
</dbReference>
<dbReference type="Gene3D" id="1.10.530.10">
    <property type="match status" value="1"/>
</dbReference>
<proteinExistence type="predicted"/>
<accession>A0A3B0WA22</accession>
<dbReference type="SUPFAM" id="SSF53850">
    <property type="entry name" value="Periplasmic binding protein-like II"/>
    <property type="match status" value="1"/>
</dbReference>
<dbReference type="GO" id="GO:0009279">
    <property type="term" value="C:cell outer membrane"/>
    <property type="evidence" value="ECO:0007669"/>
    <property type="project" value="UniProtKB-SubCell"/>
</dbReference>
<dbReference type="CDD" id="cd01009">
    <property type="entry name" value="PBP2_YfhD_N"/>
    <property type="match status" value="1"/>
</dbReference>
<organism evidence="5">
    <name type="scientific">hydrothermal vent metagenome</name>
    <dbReference type="NCBI Taxonomy" id="652676"/>
    <lineage>
        <taxon>unclassified sequences</taxon>
        <taxon>metagenomes</taxon>
        <taxon>ecological metagenomes</taxon>
    </lineage>
</organism>
<dbReference type="InterPro" id="IPR001638">
    <property type="entry name" value="Solute-binding_3/MltF_N"/>
</dbReference>
<sequence length="477" mass="54859">MLLMKYLKLFVMLVFVLPLLSCDQFENFLSTALSLPGLTSAESIEQKKPISLLEKIKQRGKLIVLTTNLPTTYYYSRDNKYTGPEYDMAESFAASLNVKVEYKVLDSTKKIITALRANEGDIAAASLTITESRKKEFDFGPAYQTANEYLVCHRSKKRIKKAMDIKGVEIIVAADSSYINTLKTYSGASWTEDSDVNSEALLDQVAKKKIECTVSDSTLYSIERRYHTEIQNKFTLSKGSKLAWMINKNNDELLIMINNWFGEYKNNHGLAVMLEKYYGYVEIFDYVDTHKFLKRIKTRLPKYKNFFIDAAYKNSLKPSLLAAQSYQESHWDRKAKSPTGVRGIMMLTQPVAKSMGVTNRLHAEQNIYAGAKFQAKMKKMVVDVNEPDRSWLALAAYNVGRGHFRDAQSLARKLNKNPDHWADMKDVLPLLSQKKYYKKLRYGYARGNEPVRYVMRIRSYNELLNQHFDGEKFEGVK</sequence>
<dbReference type="EMBL" id="UOFD01000040">
    <property type="protein sequence ID" value="VAW52131.1"/>
    <property type="molecule type" value="Genomic_DNA"/>
</dbReference>